<evidence type="ECO:0000256" key="6">
    <source>
        <dbReference type="SAM" id="MobiDB-lite"/>
    </source>
</evidence>
<organism evidence="9 10">
    <name type="scientific">Fusarium longipes</name>
    <dbReference type="NCBI Taxonomy" id="694270"/>
    <lineage>
        <taxon>Eukaryota</taxon>
        <taxon>Fungi</taxon>
        <taxon>Dikarya</taxon>
        <taxon>Ascomycota</taxon>
        <taxon>Pezizomycotina</taxon>
        <taxon>Sordariomycetes</taxon>
        <taxon>Hypocreomycetidae</taxon>
        <taxon>Hypocreales</taxon>
        <taxon>Nectriaceae</taxon>
        <taxon>Fusarium</taxon>
    </lineage>
</organism>
<feature type="compositionally biased region" description="Basic and acidic residues" evidence="6">
    <location>
        <begin position="332"/>
        <end position="342"/>
    </location>
</feature>
<reference evidence="9 10" key="1">
    <citation type="journal article" date="2018" name="PLoS Pathog.">
        <title>Evolution of structural diversity of trichothecenes, a family of toxins produced by plant pathogenic and entomopathogenic fungi.</title>
        <authorList>
            <person name="Proctor R.H."/>
            <person name="McCormick S.P."/>
            <person name="Kim H.S."/>
            <person name="Cardoza R.E."/>
            <person name="Stanley A.M."/>
            <person name="Lindo L."/>
            <person name="Kelly A."/>
            <person name="Brown D.W."/>
            <person name="Lee T."/>
            <person name="Vaughan M.M."/>
            <person name="Alexander N.J."/>
            <person name="Busman M."/>
            <person name="Gutierrez S."/>
        </authorList>
    </citation>
    <scope>NUCLEOTIDE SEQUENCE [LARGE SCALE GENOMIC DNA]</scope>
    <source>
        <strain evidence="9 10">NRRL 20695</strain>
    </source>
</reference>
<evidence type="ECO:0000256" key="5">
    <source>
        <dbReference type="ARBA" id="ARBA00038359"/>
    </source>
</evidence>
<evidence type="ECO:0000256" key="7">
    <source>
        <dbReference type="SAM" id="Phobius"/>
    </source>
</evidence>
<gene>
    <name evidence="9" type="ORF">FLONG3_4901</name>
</gene>
<evidence type="ECO:0000313" key="10">
    <source>
        <dbReference type="Proteomes" id="UP000266234"/>
    </source>
</evidence>
<dbReference type="GO" id="GO:0016020">
    <property type="term" value="C:membrane"/>
    <property type="evidence" value="ECO:0007669"/>
    <property type="project" value="UniProtKB-SubCell"/>
</dbReference>
<dbReference type="OrthoDB" id="5421689at2759"/>
<name>A0A395SWU8_9HYPO</name>
<feature type="transmembrane region" description="Helical" evidence="7">
    <location>
        <begin position="12"/>
        <end position="33"/>
    </location>
</feature>
<dbReference type="PANTHER" id="PTHR33048:SF47">
    <property type="entry name" value="INTEGRAL MEMBRANE PROTEIN-RELATED"/>
    <property type="match status" value="1"/>
</dbReference>
<evidence type="ECO:0000256" key="1">
    <source>
        <dbReference type="ARBA" id="ARBA00004141"/>
    </source>
</evidence>
<dbReference type="PANTHER" id="PTHR33048">
    <property type="entry name" value="PTH11-LIKE INTEGRAL MEMBRANE PROTEIN (AFU_ORTHOLOGUE AFUA_5G11245)"/>
    <property type="match status" value="1"/>
</dbReference>
<evidence type="ECO:0000313" key="9">
    <source>
        <dbReference type="EMBL" id="RGP76963.1"/>
    </source>
</evidence>
<evidence type="ECO:0000256" key="4">
    <source>
        <dbReference type="ARBA" id="ARBA00023136"/>
    </source>
</evidence>
<evidence type="ECO:0000256" key="2">
    <source>
        <dbReference type="ARBA" id="ARBA00022692"/>
    </source>
</evidence>
<feature type="region of interest" description="Disordered" evidence="6">
    <location>
        <begin position="314"/>
        <end position="345"/>
    </location>
</feature>
<feature type="transmembrane region" description="Helical" evidence="7">
    <location>
        <begin position="127"/>
        <end position="149"/>
    </location>
</feature>
<dbReference type="InterPro" id="IPR049326">
    <property type="entry name" value="Rhodopsin_dom_fungi"/>
</dbReference>
<feature type="compositionally biased region" description="Polar residues" evidence="6">
    <location>
        <begin position="399"/>
        <end position="408"/>
    </location>
</feature>
<comment type="subcellular location">
    <subcellularLocation>
        <location evidence="1">Membrane</location>
        <topology evidence="1">Multi-pass membrane protein</topology>
    </subcellularLocation>
</comment>
<keyword evidence="10" id="KW-1185">Reference proteome</keyword>
<feature type="domain" description="Rhodopsin" evidence="8">
    <location>
        <begin position="30"/>
        <end position="274"/>
    </location>
</feature>
<keyword evidence="4 7" id="KW-0472">Membrane</keyword>
<keyword evidence="3 7" id="KW-1133">Transmembrane helix</keyword>
<feature type="transmembrane region" description="Helical" evidence="7">
    <location>
        <begin position="208"/>
        <end position="229"/>
    </location>
</feature>
<evidence type="ECO:0000256" key="3">
    <source>
        <dbReference type="ARBA" id="ARBA00022989"/>
    </source>
</evidence>
<dbReference type="AlphaFoldDB" id="A0A395SWU8"/>
<protein>
    <submittedName>
        <fullName evidence="9">Integral membrane</fullName>
    </submittedName>
</protein>
<dbReference type="Proteomes" id="UP000266234">
    <property type="component" value="Unassembled WGS sequence"/>
</dbReference>
<comment type="caution">
    <text evidence="9">The sequence shown here is derived from an EMBL/GenBank/DDBJ whole genome shotgun (WGS) entry which is preliminary data.</text>
</comment>
<dbReference type="InterPro" id="IPR052337">
    <property type="entry name" value="SAT4-like"/>
</dbReference>
<evidence type="ECO:0000259" key="8">
    <source>
        <dbReference type="Pfam" id="PF20684"/>
    </source>
</evidence>
<feature type="transmembrane region" description="Helical" evidence="7">
    <location>
        <begin position="249"/>
        <end position="268"/>
    </location>
</feature>
<dbReference type="EMBL" id="PXOG01000103">
    <property type="protein sequence ID" value="RGP76963.1"/>
    <property type="molecule type" value="Genomic_DNA"/>
</dbReference>
<dbReference type="Pfam" id="PF20684">
    <property type="entry name" value="Fung_rhodopsin"/>
    <property type="match status" value="1"/>
</dbReference>
<proteinExistence type="inferred from homology"/>
<feature type="transmembrane region" description="Helical" evidence="7">
    <location>
        <begin position="45"/>
        <end position="68"/>
    </location>
</feature>
<feature type="transmembrane region" description="Helical" evidence="7">
    <location>
        <begin position="88"/>
        <end position="115"/>
    </location>
</feature>
<keyword evidence="2 7" id="KW-0812">Transmembrane</keyword>
<feature type="region of interest" description="Disordered" evidence="6">
    <location>
        <begin position="389"/>
        <end position="408"/>
    </location>
</feature>
<comment type="similarity">
    <text evidence="5">Belongs to the SAT4 family.</text>
</comment>
<accession>A0A395SWU8</accession>
<sequence length="408" mass="45447">MAAKTFTPDPGVMSSQFITFSVASFLLVCRLVSRKITHVNLWWDDYFAMVSWLAAALYFSFAIYWAVAMGLGHEKYELPIPAERVDEYARFGLFMAELLYATSLGFSKLAILGFYWRLFGSNAKMRIGIYVLQGSTVIWLTIRTFMTIFHCVPVEAYWNHSIKNAVCKVDPAKFMFGTTLVHLMLEVAVLSLPVFQVKSLKLRAGQKIAVVAMFMFGIFVCIASIIVLYEAFTLNPKTTEMARDIKGVIIWAGTESYLAIISSCLPIIRPVFRKVLSGSILSSKSNSEGPNAISGLTSSKGIKLTNITRTKEVDDNSSQRELAVEDGSSGDMDFHTYPERGGRSNTVVTSCADERPGSNPSKAMPYGIQVKNETRVYYESTWKKEREANVEAAEGTGAYRTTTDGSRY</sequence>
<feature type="transmembrane region" description="Helical" evidence="7">
    <location>
        <begin position="174"/>
        <end position="196"/>
    </location>
</feature>